<reference evidence="1 2" key="2">
    <citation type="journal article" date="2010" name="Stand. Genomic Sci.">
        <title>Complete genome sequence of Desulfohalobium retbaense type strain (HR(100)).</title>
        <authorList>
            <person name="Spring S."/>
            <person name="Nolan M."/>
            <person name="Lapidus A."/>
            <person name="Glavina Del Rio T."/>
            <person name="Copeland A."/>
            <person name="Tice H."/>
            <person name="Cheng J.F."/>
            <person name="Lucas S."/>
            <person name="Land M."/>
            <person name="Chen F."/>
            <person name="Bruce D."/>
            <person name="Goodwin L."/>
            <person name="Pitluck S."/>
            <person name="Ivanova N."/>
            <person name="Mavromatis K."/>
            <person name="Mikhailova N."/>
            <person name="Pati A."/>
            <person name="Chen A."/>
            <person name="Palaniappan K."/>
            <person name="Hauser L."/>
            <person name="Chang Y.J."/>
            <person name="Jeffries C.D."/>
            <person name="Munk C."/>
            <person name="Kiss H."/>
            <person name="Chain P."/>
            <person name="Han C."/>
            <person name="Brettin T."/>
            <person name="Detter J.C."/>
            <person name="Schuler E."/>
            <person name="Goker M."/>
            <person name="Rohde M."/>
            <person name="Bristow J."/>
            <person name="Eisen J.A."/>
            <person name="Markowitz V."/>
            <person name="Hugenholtz P."/>
            <person name="Kyrpides N.C."/>
            <person name="Klenk H.P."/>
        </authorList>
    </citation>
    <scope>NUCLEOTIDE SEQUENCE [LARGE SCALE GENOMIC DNA]</scope>
    <source>
        <strain evidence="2">ATCC 49802 / DSM 20745 / S 6022</strain>
    </source>
</reference>
<accession>D1C626</accession>
<dbReference type="Gene3D" id="1.10.10.10">
    <property type="entry name" value="Winged helix-like DNA-binding domain superfamily/Winged helix DNA-binding domain"/>
    <property type="match status" value="1"/>
</dbReference>
<dbReference type="SUPFAM" id="SSF46689">
    <property type="entry name" value="Homeodomain-like"/>
    <property type="match status" value="1"/>
</dbReference>
<proteinExistence type="predicted"/>
<dbReference type="eggNOG" id="COG2442">
    <property type="taxonomic scope" value="Bacteria"/>
</dbReference>
<gene>
    <name evidence="1" type="ordered locus">Sthe_0125</name>
</gene>
<protein>
    <recommendedName>
        <fullName evidence="3">DUF433 domain-containing protein</fullName>
    </recommendedName>
</protein>
<keyword evidence="2" id="KW-1185">Reference proteome</keyword>
<dbReference type="InterPro" id="IPR036388">
    <property type="entry name" value="WH-like_DNA-bd_sf"/>
</dbReference>
<evidence type="ECO:0000313" key="2">
    <source>
        <dbReference type="Proteomes" id="UP000002027"/>
    </source>
</evidence>
<dbReference type="EMBL" id="CP001823">
    <property type="protein sequence ID" value="ACZ37564.1"/>
    <property type="molecule type" value="Genomic_DNA"/>
</dbReference>
<dbReference type="Proteomes" id="UP000002027">
    <property type="component" value="Chromosome 1"/>
</dbReference>
<dbReference type="InParanoid" id="D1C626"/>
<dbReference type="KEGG" id="sti:Sthe_0125"/>
<name>D1C626_SPHTD</name>
<evidence type="ECO:0008006" key="3">
    <source>
        <dbReference type="Google" id="ProtNLM"/>
    </source>
</evidence>
<sequence>MEWGYGEATGNSAHSVDISVMQTLIARHIDPETTAFGPEYARLRDSGLAVWRLVASMDPSGDSIADLAEDYEVPEESVLAALYFYWQHRDAIDARISRVHLPPAI</sequence>
<organism evidence="1 2">
    <name type="scientific">Sphaerobacter thermophilus (strain ATCC 49802 / DSM 20745 / KCCM 41009 / NCIMB 13125 / S 6022)</name>
    <dbReference type="NCBI Taxonomy" id="479434"/>
    <lineage>
        <taxon>Bacteria</taxon>
        <taxon>Pseudomonadati</taxon>
        <taxon>Thermomicrobiota</taxon>
        <taxon>Thermomicrobia</taxon>
        <taxon>Sphaerobacterales</taxon>
        <taxon>Sphaerobacterineae</taxon>
        <taxon>Sphaerobacteraceae</taxon>
        <taxon>Sphaerobacter</taxon>
    </lineage>
</organism>
<dbReference type="AlphaFoldDB" id="D1C626"/>
<reference evidence="2" key="1">
    <citation type="submission" date="2009-11" db="EMBL/GenBank/DDBJ databases">
        <title>The complete chromosome 1 of Sphaerobacter thermophilus DSM 20745.</title>
        <authorList>
            <person name="Lucas S."/>
            <person name="Copeland A."/>
            <person name="Lapidus A."/>
            <person name="Glavina del Rio T."/>
            <person name="Dalin E."/>
            <person name="Tice H."/>
            <person name="Bruce D."/>
            <person name="Goodwin L."/>
            <person name="Pitluck S."/>
            <person name="Kyrpides N."/>
            <person name="Mavromatis K."/>
            <person name="Ivanova N."/>
            <person name="Mikhailova N."/>
            <person name="LaButti K.M."/>
            <person name="Clum A."/>
            <person name="Sun H.I."/>
            <person name="Brettin T."/>
            <person name="Detter J.C."/>
            <person name="Han C."/>
            <person name="Larimer F."/>
            <person name="Land M."/>
            <person name="Hauser L."/>
            <person name="Markowitz V."/>
            <person name="Cheng J.F."/>
            <person name="Hugenholtz P."/>
            <person name="Woyke T."/>
            <person name="Wu D."/>
            <person name="Steenblock K."/>
            <person name="Schneider S."/>
            <person name="Pukall R."/>
            <person name="Goeker M."/>
            <person name="Klenk H.P."/>
            <person name="Eisen J.A."/>
        </authorList>
    </citation>
    <scope>NUCLEOTIDE SEQUENCE [LARGE SCALE GENOMIC DNA]</scope>
    <source>
        <strain evidence="2">ATCC 49802 / DSM 20745 / S 6022</strain>
    </source>
</reference>
<evidence type="ECO:0000313" key="1">
    <source>
        <dbReference type="EMBL" id="ACZ37564.1"/>
    </source>
</evidence>
<dbReference type="HOGENOM" id="CLU_2234877_0_0_0"/>
<dbReference type="InterPro" id="IPR009057">
    <property type="entry name" value="Homeodomain-like_sf"/>
</dbReference>